<feature type="domain" description="Thioredoxin" evidence="11">
    <location>
        <begin position="60"/>
        <end position="211"/>
    </location>
</feature>
<dbReference type="InterPro" id="IPR036249">
    <property type="entry name" value="Thioredoxin-like_sf"/>
</dbReference>
<keyword evidence="2" id="KW-0575">Peroxidase</keyword>
<sequence>MELRKSSRIAAKHAADIAVVAPVVKKSKVAKKAKVSAETKKEDGDEKTETTTEQPEEKELQVGDELPDLKLENQDGKELSLKELAKENKIIVIFLYPKASTPGCTRQACGFRDNYDDLKEHALILGLSNDIPSAQKNFQNKHSLPYDLLSDPTREFIGLLGAKKTPASGTIRSHFVFVDGKLKFKRLKVSPEVSVADGKKEVLELVKEFEK</sequence>
<evidence type="ECO:0000313" key="12">
    <source>
        <dbReference type="EMBL" id="KAL3231360.1"/>
    </source>
</evidence>
<comment type="caution">
    <text evidence="12">The sequence shown here is derived from an EMBL/GenBank/DDBJ whole genome shotgun (WGS) entry which is preliminary data.</text>
</comment>
<feature type="compositionally biased region" description="Basic and acidic residues" evidence="10">
    <location>
        <begin position="35"/>
        <end position="73"/>
    </location>
</feature>
<keyword evidence="4" id="KW-0560">Oxidoreductase</keyword>
<keyword evidence="3" id="KW-0049">Antioxidant</keyword>
<dbReference type="SUPFAM" id="SSF52833">
    <property type="entry name" value="Thioredoxin-like"/>
    <property type="match status" value="1"/>
</dbReference>
<evidence type="ECO:0000256" key="10">
    <source>
        <dbReference type="SAM" id="MobiDB-lite"/>
    </source>
</evidence>
<evidence type="ECO:0000313" key="13">
    <source>
        <dbReference type="Proteomes" id="UP001623330"/>
    </source>
</evidence>
<evidence type="ECO:0000256" key="5">
    <source>
        <dbReference type="ARBA" id="ARBA00023157"/>
    </source>
</evidence>
<keyword evidence="13" id="KW-1185">Reference proteome</keyword>
<dbReference type="PROSITE" id="PS51352">
    <property type="entry name" value="THIOREDOXIN_2"/>
    <property type="match status" value="1"/>
</dbReference>
<protein>
    <recommendedName>
        <fullName evidence="1">thioredoxin-dependent peroxiredoxin</fullName>
        <ecNumber evidence="1">1.11.1.24</ecNumber>
    </recommendedName>
    <alternativeName>
        <fullName evidence="7">Thioredoxin peroxidase</fullName>
    </alternativeName>
</protein>
<evidence type="ECO:0000256" key="9">
    <source>
        <dbReference type="ARBA" id="ARBA00049091"/>
    </source>
</evidence>
<feature type="region of interest" description="Disordered" evidence="10">
    <location>
        <begin position="26"/>
        <end position="73"/>
    </location>
</feature>
<dbReference type="EMBL" id="JBEVYD010000007">
    <property type="protein sequence ID" value="KAL3231360.1"/>
    <property type="molecule type" value="Genomic_DNA"/>
</dbReference>
<dbReference type="InterPro" id="IPR000866">
    <property type="entry name" value="AhpC/TSA"/>
</dbReference>
<evidence type="ECO:0000256" key="8">
    <source>
        <dbReference type="ARBA" id="ARBA00038489"/>
    </source>
</evidence>
<evidence type="ECO:0000256" key="3">
    <source>
        <dbReference type="ARBA" id="ARBA00022862"/>
    </source>
</evidence>
<comment type="catalytic activity">
    <reaction evidence="9">
        <text>a hydroperoxide + [thioredoxin]-dithiol = an alcohol + [thioredoxin]-disulfide + H2O</text>
        <dbReference type="Rhea" id="RHEA:62620"/>
        <dbReference type="Rhea" id="RHEA-COMP:10698"/>
        <dbReference type="Rhea" id="RHEA-COMP:10700"/>
        <dbReference type="ChEBI" id="CHEBI:15377"/>
        <dbReference type="ChEBI" id="CHEBI:29950"/>
        <dbReference type="ChEBI" id="CHEBI:30879"/>
        <dbReference type="ChEBI" id="CHEBI:35924"/>
        <dbReference type="ChEBI" id="CHEBI:50058"/>
        <dbReference type="EC" id="1.11.1.24"/>
    </reaction>
</comment>
<gene>
    <name evidence="12" type="ORF">RNJ44_00395</name>
</gene>
<evidence type="ECO:0000256" key="7">
    <source>
        <dbReference type="ARBA" id="ARBA00032824"/>
    </source>
</evidence>
<dbReference type="PANTHER" id="PTHR42801:SF23">
    <property type="entry name" value="PEROXIREDOXIN DOT5"/>
    <property type="match status" value="1"/>
</dbReference>
<dbReference type="InterPro" id="IPR050924">
    <property type="entry name" value="Peroxiredoxin_BCP/PrxQ"/>
</dbReference>
<dbReference type="Pfam" id="PF00578">
    <property type="entry name" value="AhpC-TSA"/>
    <property type="match status" value="1"/>
</dbReference>
<dbReference type="CDD" id="cd03017">
    <property type="entry name" value="PRX_BCP"/>
    <property type="match status" value="1"/>
</dbReference>
<dbReference type="EC" id="1.11.1.24" evidence="1"/>
<evidence type="ECO:0000259" key="11">
    <source>
        <dbReference type="PROSITE" id="PS51352"/>
    </source>
</evidence>
<evidence type="ECO:0000256" key="4">
    <source>
        <dbReference type="ARBA" id="ARBA00023002"/>
    </source>
</evidence>
<keyword evidence="5" id="KW-1015">Disulfide bond</keyword>
<evidence type="ECO:0000256" key="1">
    <source>
        <dbReference type="ARBA" id="ARBA00013017"/>
    </source>
</evidence>
<organism evidence="12 13">
    <name type="scientific">Nakaseomyces bracarensis</name>
    <dbReference type="NCBI Taxonomy" id="273131"/>
    <lineage>
        <taxon>Eukaryota</taxon>
        <taxon>Fungi</taxon>
        <taxon>Dikarya</taxon>
        <taxon>Ascomycota</taxon>
        <taxon>Saccharomycotina</taxon>
        <taxon>Saccharomycetes</taxon>
        <taxon>Saccharomycetales</taxon>
        <taxon>Saccharomycetaceae</taxon>
        <taxon>Nakaseomyces</taxon>
    </lineage>
</organism>
<dbReference type="InterPro" id="IPR013766">
    <property type="entry name" value="Thioredoxin_domain"/>
</dbReference>
<reference evidence="12 13" key="1">
    <citation type="submission" date="2024-05" db="EMBL/GenBank/DDBJ databases">
        <title>Long read based assembly of the Candida bracarensis genome reveals expanded adhesin content.</title>
        <authorList>
            <person name="Marcet-Houben M."/>
            <person name="Ksiezopolska E."/>
            <person name="Gabaldon T."/>
        </authorList>
    </citation>
    <scope>NUCLEOTIDE SEQUENCE [LARGE SCALE GENOMIC DNA]</scope>
    <source>
        <strain evidence="12 13">CBM6</strain>
    </source>
</reference>
<dbReference type="PANTHER" id="PTHR42801">
    <property type="entry name" value="THIOREDOXIN-DEPENDENT PEROXIDE REDUCTASE"/>
    <property type="match status" value="1"/>
</dbReference>
<keyword evidence="6" id="KW-0676">Redox-active center</keyword>
<dbReference type="Proteomes" id="UP001623330">
    <property type="component" value="Unassembled WGS sequence"/>
</dbReference>
<comment type="similarity">
    <text evidence="8">Belongs to the peroxiredoxin family. BCP/PrxQ subfamily.</text>
</comment>
<evidence type="ECO:0000256" key="2">
    <source>
        <dbReference type="ARBA" id="ARBA00022559"/>
    </source>
</evidence>
<evidence type="ECO:0000256" key="6">
    <source>
        <dbReference type="ARBA" id="ARBA00023284"/>
    </source>
</evidence>
<name>A0ABR4NSN8_9SACH</name>
<accession>A0ABR4NSN8</accession>
<proteinExistence type="inferred from homology"/>
<dbReference type="Gene3D" id="3.40.30.10">
    <property type="entry name" value="Glutaredoxin"/>
    <property type="match status" value="1"/>
</dbReference>